<dbReference type="Pfam" id="PF05171">
    <property type="entry name" value="HemS"/>
    <property type="match status" value="2"/>
</dbReference>
<dbReference type="RefSeq" id="WP_076515035.1">
    <property type="nucleotide sequence ID" value="NZ_FTOH01000004.1"/>
</dbReference>
<keyword evidence="3" id="KW-1185">Reference proteome</keyword>
<dbReference type="EMBL" id="FTOH01000004">
    <property type="protein sequence ID" value="SIS76487.1"/>
    <property type="molecule type" value="Genomic_DNA"/>
</dbReference>
<name>A0A1N7LRM0_9GAMM</name>
<feature type="domain" description="Haemin-degrading HemS/ChuX" evidence="1">
    <location>
        <begin position="209"/>
        <end position="340"/>
    </location>
</feature>
<accession>A0A1N7LRM0</accession>
<dbReference type="AlphaFoldDB" id="A0A1N7LRM0"/>
<gene>
    <name evidence="2" type="ORF">SAMN05421686_104179</name>
</gene>
<dbReference type="STRING" id="484498.SAMN05421686_104179"/>
<dbReference type="Proteomes" id="UP000185639">
    <property type="component" value="Unassembled WGS sequence"/>
</dbReference>
<dbReference type="InterPro" id="IPR007845">
    <property type="entry name" value="HemS/ChuX_dom"/>
</dbReference>
<dbReference type="InterPro" id="IPR053733">
    <property type="entry name" value="Heme_Transport_Util_sf"/>
</dbReference>
<dbReference type="GO" id="GO:0006826">
    <property type="term" value="P:iron ion transport"/>
    <property type="evidence" value="ECO:0007669"/>
    <property type="project" value="InterPro"/>
</dbReference>
<proteinExistence type="predicted"/>
<dbReference type="OrthoDB" id="316630at2"/>
<evidence type="ECO:0000259" key="1">
    <source>
        <dbReference type="Pfam" id="PF05171"/>
    </source>
</evidence>
<dbReference type="Gene3D" id="3.40.1570.10">
    <property type="entry name" value="HemS/ChuS/ChuX like domains"/>
    <property type="match status" value="2"/>
</dbReference>
<feature type="domain" description="Haemin-degrading HemS/ChuX" evidence="1">
    <location>
        <begin position="32"/>
        <end position="158"/>
    </location>
</feature>
<reference evidence="3" key="1">
    <citation type="submission" date="2017-01" db="EMBL/GenBank/DDBJ databases">
        <authorList>
            <person name="Varghese N."/>
            <person name="Submissions S."/>
        </authorList>
    </citation>
    <scope>NUCLEOTIDE SEQUENCE [LARGE SCALE GENOMIC DNA]</scope>
    <source>
        <strain evidence="3">DSM 24913</strain>
    </source>
</reference>
<evidence type="ECO:0000313" key="2">
    <source>
        <dbReference type="EMBL" id="SIS76487.1"/>
    </source>
</evidence>
<sequence>MNQAYQELAERWQELKDKNPTLRIRNAAEILGVSEAELLATKTGRGVTRLRNEPKEILLRIEALGEVMALTRNNAMVHEKTGQYKGLSIHGNMGLALGVIDLRIFFNRFASAFAVEEESMTGTRSSLQFFDQFGQALHKIYARGTSDMTAFQQLVNDFASEEQHTAVEVAAQEALETESAPLDVAALEQEWGELQDVHHFLALLKKHKTDRATAYAAVRDDYARQVDIEAFEGALYGAAANSLSIMVFVGSPGVIQIHTGPVKVLKRTGPWFNVLDPGFNLHADTTQIGSAWVVRKPTSDGIITSLEVFDKNDEQLALLFGERVNGQPENPAWSGLVASLEEKYPLNVNEVVA</sequence>
<protein>
    <submittedName>
        <fullName evidence="2">Putative hemin transport protein</fullName>
    </submittedName>
</protein>
<evidence type="ECO:0000313" key="3">
    <source>
        <dbReference type="Proteomes" id="UP000185639"/>
    </source>
</evidence>
<dbReference type="SUPFAM" id="SSF144064">
    <property type="entry name" value="Heme iron utilization protein-like"/>
    <property type="match status" value="1"/>
</dbReference>
<dbReference type="CDD" id="cd16830">
    <property type="entry name" value="HemS-like_N"/>
    <property type="match status" value="1"/>
</dbReference>
<organism evidence="2 3">
    <name type="scientific">Thalassolituus maritimus</name>
    <dbReference type="NCBI Taxonomy" id="484498"/>
    <lineage>
        <taxon>Bacteria</taxon>
        <taxon>Pseudomonadati</taxon>
        <taxon>Pseudomonadota</taxon>
        <taxon>Gammaproteobacteria</taxon>
        <taxon>Oceanospirillales</taxon>
        <taxon>Oceanospirillaceae</taxon>
        <taxon>Thalassolituus</taxon>
    </lineage>
</organism>
<dbReference type="CDD" id="cd16831">
    <property type="entry name" value="HemS-like_C"/>
    <property type="match status" value="1"/>
</dbReference>